<gene>
    <name evidence="2" type="ORF">SAMN05216260_104333</name>
</gene>
<reference evidence="2 3" key="1">
    <citation type="submission" date="2016-10" db="EMBL/GenBank/DDBJ databases">
        <authorList>
            <person name="de Groot N.N."/>
        </authorList>
    </citation>
    <scope>NUCLEOTIDE SEQUENCE [LARGE SCALE GENOMIC DNA]</scope>
    <source>
        <strain evidence="2 3">CGMCC 4.1859</strain>
    </source>
</reference>
<sequence>MSAPSLSPAPSPAPARSPAPAFLGRGRLARWGAALAALLALAGYLTLQYLIGGGGAPRCRVVADHGGTSYEFTPEQAENAATISAVGTSRGLPERAVTIALATALQESGLHNIGHGDRDSLGLFQQRPSQGWGTRRQIMDPAYAAGAFYDHLVRVPGYARLPLTVAAQRVQRSGFPRAYAKHEPDARLLATALTGHSAATLTCEGRPAPTPAGGPDAVRAALVRDFGRQVLPAAGTGTEAGSGVGVRASVTAAPSAGDRGDAGGGDGGGTRASVTVPVPRGAPAEGRTRRTGWELAHWAVAHSSALHIARVSYAGLEWSRGGGAGEWRTVDKPRPGAGAGEDGKNGGAGREAAGTDVVRIATGD</sequence>
<dbReference type="OrthoDB" id="5171895at2"/>
<feature type="compositionally biased region" description="Gly residues" evidence="1">
    <location>
        <begin position="337"/>
        <end position="349"/>
    </location>
</feature>
<name>A0A1G7GNF1_9ACTN</name>
<evidence type="ECO:0000256" key="1">
    <source>
        <dbReference type="SAM" id="MobiDB-lite"/>
    </source>
</evidence>
<protein>
    <recommendedName>
        <fullName evidence="4">Heavy metal transporter</fullName>
    </recommendedName>
</protein>
<evidence type="ECO:0000313" key="3">
    <source>
        <dbReference type="Proteomes" id="UP000198614"/>
    </source>
</evidence>
<accession>A0A1G7GNF1</accession>
<proteinExistence type="predicted"/>
<dbReference type="AlphaFoldDB" id="A0A1G7GNF1"/>
<evidence type="ECO:0000313" key="2">
    <source>
        <dbReference type="EMBL" id="SDE89698.1"/>
    </source>
</evidence>
<feature type="region of interest" description="Disordered" evidence="1">
    <location>
        <begin position="322"/>
        <end position="364"/>
    </location>
</feature>
<dbReference type="EMBL" id="FNAX01000004">
    <property type="protein sequence ID" value="SDE89698.1"/>
    <property type="molecule type" value="Genomic_DNA"/>
</dbReference>
<dbReference type="Proteomes" id="UP000198614">
    <property type="component" value="Unassembled WGS sequence"/>
</dbReference>
<evidence type="ECO:0008006" key="4">
    <source>
        <dbReference type="Google" id="ProtNLM"/>
    </source>
</evidence>
<feature type="region of interest" description="Disordered" evidence="1">
    <location>
        <begin position="251"/>
        <end position="288"/>
    </location>
</feature>
<organism evidence="2 3">
    <name type="scientific">Streptomyces griseoaurantiacus</name>
    <dbReference type="NCBI Taxonomy" id="68213"/>
    <lineage>
        <taxon>Bacteria</taxon>
        <taxon>Bacillati</taxon>
        <taxon>Actinomycetota</taxon>
        <taxon>Actinomycetes</taxon>
        <taxon>Kitasatosporales</taxon>
        <taxon>Streptomycetaceae</taxon>
        <taxon>Streptomyces</taxon>
        <taxon>Streptomyces aurantiacus group</taxon>
    </lineage>
</organism>